<keyword evidence="3" id="KW-1185">Reference proteome</keyword>
<dbReference type="EMBL" id="JADNYJ010000009">
    <property type="protein sequence ID" value="KAF8909249.1"/>
    <property type="molecule type" value="Genomic_DNA"/>
</dbReference>
<evidence type="ECO:0000313" key="2">
    <source>
        <dbReference type="EMBL" id="KAF8909249.1"/>
    </source>
</evidence>
<reference evidence="2" key="1">
    <citation type="submission" date="2020-11" db="EMBL/GenBank/DDBJ databases">
        <authorList>
            <consortium name="DOE Joint Genome Institute"/>
            <person name="Ahrendt S."/>
            <person name="Riley R."/>
            <person name="Andreopoulos W."/>
            <person name="LaButti K."/>
            <person name="Pangilinan J."/>
            <person name="Ruiz-duenas F.J."/>
            <person name="Barrasa J.M."/>
            <person name="Sanchez-Garcia M."/>
            <person name="Camarero S."/>
            <person name="Miyauchi S."/>
            <person name="Serrano A."/>
            <person name="Linde D."/>
            <person name="Babiker R."/>
            <person name="Drula E."/>
            <person name="Ayuso-Fernandez I."/>
            <person name="Pacheco R."/>
            <person name="Padilla G."/>
            <person name="Ferreira P."/>
            <person name="Barriuso J."/>
            <person name="Kellner H."/>
            <person name="Castanera R."/>
            <person name="Alfaro M."/>
            <person name="Ramirez L."/>
            <person name="Pisabarro A.G."/>
            <person name="Kuo A."/>
            <person name="Tritt A."/>
            <person name="Lipzen A."/>
            <person name="He G."/>
            <person name="Yan M."/>
            <person name="Ng V."/>
            <person name="Cullen D."/>
            <person name="Martin F."/>
            <person name="Rosso M.-N."/>
            <person name="Henrissat B."/>
            <person name="Hibbett D."/>
            <person name="Martinez A.T."/>
            <person name="Grigoriev I.V."/>
        </authorList>
    </citation>
    <scope>NUCLEOTIDE SEQUENCE</scope>
    <source>
        <strain evidence="2">AH 44721</strain>
    </source>
</reference>
<gene>
    <name evidence="2" type="ORF">CPB84DRAFT_1495940</name>
</gene>
<sequence length="110" mass="12936">MTENLVSGFWSCVSFFFPSSSSSLSPSACLNQPTNPILHPEYRLFVPHLHHPHHPIPSHPRPANIHVRMYILIYIHTYIHIFSYPPLHTYARFSSHIVVFVFFFSFWILM</sequence>
<accession>A0A9P5TRQ5</accession>
<keyword evidence="1" id="KW-1133">Transmembrane helix</keyword>
<protein>
    <submittedName>
        <fullName evidence="2">Uncharacterized protein</fullName>
    </submittedName>
</protein>
<name>A0A9P5TRQ5_GYMJU</name>
<dbReference type="AlphaFoldDB" id="A0A9P5TRQ5"/>
<organism evidence="2 3">
    <name type="scientific">Gymnopilus junonius</name>
    <name type="common">Spectacular rustgill mushroom</name>
    <name type="synonym">Gymnopilus spectabilis subsp. junonius</name>
    <dbReference type="NCBI Taxonomy" id="109634"/>
    <lineage>
        <taxon>Eukaryota</taxon>
        <taxon>Fungi</taxon>
        <taxon>Dikarya</taxon>
        <taxon>Basidiomycota</taxon>
        <taxon>Agaricomycotina</taxon>
        <taxon>Agaricomycetes</taxon>
        <taxon>Agaricomycetidae</taxon>
        <taxon>Agaricales</taxon>
        <taxon>Agaricineae</taxon>
        <taxon>Hymenogastraceae</taxon>
        <taxon>Gymnopilus</taxon>
    </lineage>
</organism>
<evidence type="ECO:0000256" key="1">
    <source>
        <dbReference type="SAM" id="Phobius"/>
    </source>
</evidence>
<keyword evidence="1" id="KW-0812">Transmembrane</keyword>
<keyword evidence="1" id="KW-0472">Membrane</keyword>
<evidence type="ECO:0000313" key="3">
    <source>
        <dbReference type="Proteomes" id="UP000724874"/>
    </source>
</evidence>
<feature type="transmembrane region" description="Helical" evidence="1">
    <location>
        <begin position="90"/>
        <end position="109"/>
    </location>
</feature>
<proteinExistence type="predicted"/>
<dbReference type="Proteomes" id="UP000724874">
    <property type="component" value="Unassembled WGS sequence"/>
</dbReference>
<comment type="caution">
    <text evidence="2">The sequence shown here is derived from an EMBL/GenBank/DDBJ whole genome shotgun (WGS) entry which is preliminary data.</text>
</comment>